<dbReference type="Pfam" id="PF13858">
    <property type="entry name" value="DUF4199"/>
    <property type="match status" value="1"/>
</dbReference>
<dbReference type="InterPro" id="IPR025250">
    <property type="entry name" value="DUF4199"/>
</dbReference>
<feature type="transmembrane region" description="Helical" evidence="1">
    <location>
        <begin position="40"/>
        <end position="58"/>
    </location>
</feature>
<gene>
    <name evidence="2" type="ORF">C8N28_0704</name>
</gene>
<keyword evidence="1" id="KW-0812">Transmembrane</keyword>
<evidence type="ECO:0000313" key="2">
    <source>
        <dbReference type="EMBL" id="TCK85398.1"/>
    </source>
</evidence>
<feature type="transmembrane region" description="Helical" evidence="1">
    <location>
        <begin position="79"/>
        <end position="100"/>
    </location>
</feature>
<evidence type="ECO:0000256" key="1">
    <source>
        <dbReference type="SAM" id="Phobius"/>
    </source>
</evidence>
<dbReference type="EMBL" id="SMGO01000001">
    <property type="protein sequence ID" value="TCK85398.1"/>
    <property type="molecule type" value="Genomic_DNA"/>
</dbReference>
<protein>
    <submittedName>
        <fullName evidence="2">Uncharacterized protein DUF4199</fullName>
    </submittedName>
</protein>
<dbReference type="RefSeq" id="WP_132221566.1">
    <property type="nucleotide sequence ID" value="NZ_SMGO01000001.1"/>
</dbReference>
<keyword evidence="1" id="KW-1133">Transmembrane helix</keyword>
<dbReference type="OrthoDB" id="5766000at2"/>
<dbReference type="Proteomes" id="UP000294616">
    <property type="component" value="Unassembled WGS sequence"/>
</dbReference>
<name>A0A4R1M0I1_9SPHI</name>
<dbReference type="AlphaFoldDB" id="A0A4R1M0I1"/>
<evidence type="ECO:0000313" key="3">
    <source>
        <dbReference type="Proteomes" id="UP000294616"/>
    </source>
</evidence>
<keyword evidence="3" id="KW-1185">Reference proteome</keyword>
<feature type="transmembrane region" description="Helical" evidence="1">
    <location>
        <begin position="7"/>
        <end position="24"/>
    </location>
</feature>
<keyword evidence="1" id="KW-0472">Membrane</keyword>
<proteinExistence type="predicted"/>
<feature type="transmembrane region" description="Helical" evidence="1">
    <location>
        <begin position="138"/>
        <end position="155"/>
    </location>
</feature>
<accession>A0A4R1M0I1</accession>
<reference evidence="2 3" key="1">
    <citation type="submission" date="2019-03" db="EMBL/GenBank/DDBJ databases">
        <title>Genomic Encyclopedia of Archaeal and Bacterial Type Strains, Phase II (KMG-II): from individual species to whole genera.</title>
        <authorList>
            <person name="Goeker M."/>
        </authorList>
    </citation>
    <scope>NUCLEOTIDE SEQUENCE [LARGE SCALE GENOMIC DNA]</scope>
    <source>
        <strain evidence="2 3">DSM 22554</strain>
    </source>
</reference>
<sequence length="159" mass="18391">MKNIKIEIKWAIIFLIVTFAWMFMEKLIGLHDQYIKHHEIITNLFAIPAIAIYAFALLNKRKKFYNGVMTYKQGFMSGLIITVILTILAPLTQYIVSVFITPDYFDQAIKYAVENRKMTLSEAQDYFNLKSYIVQNSIGTPVMGIITTAIVAFFCRTRN</sequence>
<comment type="caution">
    <text evidence="2">The sequence shown here is derived from an EMBL/GenBank/DDBJ whole genome shotgun (WGS) entry which is preliminary data.</text>
</comment>
<organism evidence="2 3">
    <name type="scientific">Albibacterium bauzanense</name>
    <dbReference type="NCBI Taxonomy" id="653929"/>
    <lineage>
        <taxon>Bacteria</taxon>
        <taxon>Pseudomonadati</taxon>
        <taxon>Bacteroidota</taxon>
        <taxon>Sphingobacteriia</taxon>
        <taxon>Sphingobacteriales</taxon>
        <taxon>Sphingobacteriaceae</taxon>
        <taxon>Albibacterium</taxon>
    </lineage>
</organism>